<evidence type="ECO:0000313" key="10">
    <source>
        <dbReference type="EMBL" id="QJW93161.1"/>
    </source>
</evidence>
<protein>
    <submittedName>
        <fullName evidence="10">FAD linked oxidase domain protein</fullName>
    </submittedName>
</protein>
<dbReference type="GO" id="GO:0071949">
    <property type="term" value="F:FAD binding"/>
    <property type="evidence" value="ECO:0007669"/>
    <property type="project" value="InterPro"/>
</dbReference>
<feature type="domain" description="4Fe-4S ferredoxin-type" evidence="8">
    <location>
        <begin position="641"/>
        <end position="672"/>
    </location>
</feature>
<dbReference type="InterPro" id="IPR017896">
    <property type="entry name" value="4Fe4S_Fe-S-bd"/>
</dbReference>
<dbReference type="PROSITE" id="PS00198">
    <property type="entry name" value="4FE4S_FER_1"/>
    <property type="match status" value="1"/>
</dbReference>
<dbReference type="Pfam" id="PF01565">
    <property type="entry name" value="FAD_binding_4"/>
    <property type="match status" value="1"/>
</dbReference>
<comment type="cofactor">
    <cofactor evidence="1">
        <name>FAD</name>
        <dbReference type="ChEBI" id="CHEBI:57692"/>
    </cofactor>
</comment>
<evidence type="ECO:0000256" key="4">
    <source>
        <dbReference type="ARBA" id="ARBA00022827"/>
    </source>
</evidence>
<dbReference type="PROSITE" id="PS51387">
    <property type="entry name" value="FAD_PCMH"/>
    <property type="match status" value="1"/>
</dbReference>
<dbReference type="SUPFAM" id="SSF56176">
    <property type="entry name" value="FAD-binding/transporter-associated domain-like"/>
    <property type="match status" value="1"/>
</dbReference>
<gene>
    <name evidence="10" type="ORF">FTUN_0666</name>
</gene>
<dbReference type="RefSeq" id="WP_227254729.1">
    <property type="nucleotide sequence ID" value="NZ_CP053452.2"/>
</dbReference>
<dbReference type="PANTHER" id="PTHR11748:SF119">
    <property type="entry name" value="D-2-HYDROXYGLUTARATE DEHYDROGENASE"/>
    <property type="match status" value="1"/>
</dbReference>
<dbReference type="InterPro" id="IPR036318">
    <property type="entry name" value="FAD-bd_PCMH-like_sf"/>
</dbReference>
<dbReference type="GO" id="GO:0051536">
    <property type="term" value="F:iron-sulfur cluster binding"/>
    <property type="evidence" value="ECO:0007669"/>
    <property type="project" value="UniProtKB-KW"/>
</dbReference>
<dbReference type="PANTHER" id="PTHR11748">
    <property type="entry name" value="D-LACTATE DEHYDROGENASE"/>
    <property type="match status" value="1"/>
</dbReference>
<name>A0A6M5YIL3_9BACT</name>
<keyword evidence="4" id="KW-0274">FAD</keyword>
<dbReference type="InterPro" id="IPR016164">
    <property type="entry name" value="FAD-linked_Oxase-like_C"/>
</dbReference>
<evidence type="ECO:0000256" key="7">
    <source>
        <dbReference type="ARBA" id="ARBA00023014"/>
    </source>
</evidence>
<feature type="domain" description="FAD-binding PCMH-type" evidence="9">
    <location>
        <begin position="66"/>
        <end position="301"/>
    </location>
</feature>
<dbReference type="InterPro" id="IPR017900">
    <property type="entry name" value="4Fe4S_Fe_S_CS"/>
</dbReference>
<dbReference type="InterPro" id="IPR004017">
    <property type="entry name" value="Cys_rich_dom"/>
</dbReference>
<dbReference type="EMBL" id="CP053452">
    <property type="protein sequence ID" value="QJW93161.1"/>
    <property type="molecule type" value="Genomic_DNA"/>
</dbReference>
<dbReference type="SUPFAM" id="SSF55103">
    <property type="entry name" value="FAD-linked oxidases, C-terminal domain"/>
    <property type="match status" value="1"/>
</dbReference>
<evidence type="ECO:0000256" key="3">
    <source>
        <dbReference type="ARBA" id="ARBA00022723"/>
    </source>
</evidence>
<dbReference type="InterPro" id="IPR016167">
    <property type="entry name" value="FAD-bd_PCMH_sub1"/>
</dbReference>
<dbReference type="Pfam" id="PF02913">
    <property type="entry name" value="FAD-oxidase_C"/>
    <property type="match status" value="1"/>
</dbReference>
<dbReference type="GO" id="GO:0008720">
    <property type="term" value="F:D-lactate dehydrogenase (NAD+) activity"/>
    <property type="evidence" value="ECO:0007669"/>
    <property type="project" value="TreeGrafter"/>
</dbReference>
<evidence type="ECO:0000259" key="8">
    <source>
        <dbReference type="PROSITE" id="PS51379"/>
    </source>
</evidence>
<dbReference type="InterPro" id="IPR016166">
    <property type="entry name" value="FAD-bd_PCMH"/>
</dbReference>
<keyword evidence="6" id="KW-0408">Iron</keyword>
<evidence type="ECO:0000256" key="1">
    <source>
        <dbReference type="ARBA" id="ARBA00001974"/>
    </source>
</evidence>
<dbReference type="Gene3D" id="3.30.43.10">
    <property type="entry name" value="Uridine Diphospho-n-acetylenolpyruvylglucosamine Reductase, domain 2"/>
    <property type="match status" value="1"/>
</dbReference>
<evidence type="ECO:0000313" key="11">
    <source>
        <dbReference type="Proteomes" id="UP000503447"/>
    </source>
</evidence>
<evidence type="ECO:0000256" key="6">
    <source>
        <dbReference type="ARBA" id="ARBA00023004"/>
    </source>
</evidence>
<dbReference type="Pfam" id="PF13183">
    <property type="entry name" value="Fer4_8"/>
    <property type="match status" value="1"/>
</dbReference>
<dbReference type="Gene3D" id="3.30.465.10">
    <property type="match status" value="1"/>
</dbReference>
<dbReference type="InterPro" id="IPR016169">
    <property type="entry name" value="FAD-bd_PCMH_sub2"/>
</dbReference>
<accession>A0A6M5YIL3</accession>
<dbReference type="GO" id="GO:1903457">
    <property type="term" value="P:lactate catabolic process"/>
    <property type="evidence" value="ECO:0007669"/>
    <property type="project" value="TreeGrafter"/>
</dbReference>
<sequence length="1046" mass="114527">MTISLTVLREENERPRFERQRRDSARTAIPPDAAGALEADLRRATTAEVRFDAGSRALYATDGSNYRQVPIGVVVPRTVDDVVATVAAARAHGAPVLSRGGGTSLGGQCCNVAVVMDFSKYLHRVVRIDPASRLGTVQPGCVLDTLRGTAKREHGLTFSPDPATHTHCTLGGMLGNDSCGSHSLLGAKFGRGLRVADNTHELDVLTYDGTRMRVGATPPEELERLIAAGGRRGEIYARLKALRDTYADEIRTRFPKLPRRVSGYNLDALLPENGFHVAQALVGTESTCVTYLEATLNLVPEPEARSLVVFGYADVYAACEHLMEILASRPTALEGLDHLLIEYVQKKGDETANLKLLPDGKGFLMVEFGGESKADSDNQARRCMDKLKGLKNPPSMKLFDDPHEEQLLWKVREGGLGSTAWVPGQPDAWPGWEDSAVPPERVGPYLRDLRALFDKFDYHPSLYGHFGQGCIHCRVPFDLYTTDGVKKYRSFMDEATDLVCRYGGSLSGEHGDGQARGEYLPKMFGPTLYQAFREFKAIWDPTGKMNPGKKIDAYPIDANLRLGPDYNPPEPDTHFSYPKDKHSFARAALRCVGVGECRRENGHSTMCPSYMVTREEKHSTRGRARMLFEMMNGEVITDGWRSPEVKDALDLCLSCKGCKHDCPVNVDMATYKAEFLSHYYAGRARPRHAYAMGLIDVWARLAAAAPGVANLFSQTPGLRSAAKWLGGLAPERAMPAFATETFKSWYFGRPNPRRSGRPVVLWADTFTNYFKPERGKAAVAVLEDAGCRVIVPRAHLCCGRPLYDYGMLDTARGYLRTVLATLQPAIETGVPVIGLEPSCTAVFRDELVEMFPLNEDAKRLHDQTFYLSEYLQKHARADGWRPPRVSGRALVHVHCHHKAVIGSAEELALLGDMGLDVSEPEKGCCGLAGSFGFEAGHYEVSRAIGEQRLLPAVRAAGRDERVIANGFSCQTQIGQGTGREPQHLAEVLAAALPGRRTPEPVGAGRRRSDALTGTLVAAGAVLATGLLLRSLNRVRAASIPTDGDGP</sequence>
<evidence type="ECO:0000259" key="9">
    <source>
        <dbReference type="PROSITE" id="PS51387"/>
    </source>
</evidence>
<dbReference type="SUPFAM" id="SSF46548">
    <property type="entry name" value="alpha-helical ferredoxin"/>
    <property type="match status" value="1"/>
</dbReference>
<dbReference type="InterPro" id="IPR006094">
    <property type="entry name" value="Oxid_FAD_bind_N"/>
</dbReference>
<dbReference type="Gene3D" id="3.30.70.2740">
    <property type="match status" value="1"/>
</dbReference>
<dbReference type="KEGG" id="ftj:FTUN_0666"/>
<dbReference type="GO" id="GO:0004458">
    <property type="term" value="F:D-lactate dehydrogenase (cytochrome) activity"/>
    <property type="evidence" value="ECO:0007669"/>
    <property type="project" value="TreeGrafter"/>
</dbReference>
<keyword evidence="5" id="KW-0560">Oxidoreductase</keyword>
<organism evidence="10 11">
    <name type="scientific">Frigoriglobus tundricola</name>
    <dbReference type="NCBI Taxonomy" id="2774151"/>
    <lineage>
        <taxon>Bacteria</taxon>
        <taxon>Pseudomonadati</taxon>
        <taxon>Planctomycetota</taxon>
        <taxon>Planctomycetia</taxon>
        <taxon>Gemmatales</taxon>
        <taxon>Gemmataceae</taxon>
        <taxon>Frigoriglobus</taxon>
    </lineage>
</organism>
<keyword evidence="7" id="KW-0411">Iron-sulfur</keyword>
<dbReference type="AlphaFoldDB" id="A0A6M5YIL3"/>
<evidence type="ECO:0000256" key="2">
    <source>
        <dbReference type="ARBA" id="ARBA00022630"/>
    </source>
</evidence>
<keyword evidence="3" id="KW-0479">Metal-binding</keyword>
<dbReference type="Pfam" id="PF02754">
    <property type="entry name" value="CCG"/>
    <property type="match status" value="2"/>
</dbReference>
<dbReference type="GO" id="GO:0046872">
    <property type="term" value="F:metal ion binding"/>
    <property type="evidence" value="ECO:0007669"/>
    <property type="project" value="UniProtKB-KW"/>
</dbReference>
<evidence type="ECO:0000256" key="5">
    <source>
        <dbReference type="ARBA" id="ARBA00023002"/>
    </source>
</evidence>
<dbReference type="InterPro" id="IPR004113">
    <property type="entry name" value="FAD-bd_oxidored_4_C"/>
</dbReference>
<dbReference type="Proteomes" id="UP000503447">
    <property type="component" value="Chromosome"/>
</dbReference>
<proteinExistence type="predicted"/>
<keyword evidence="2" id="KW-0285">Flavoprotein</keyword>
<keyword evidence="11" id="KW-1185">Reference proteome</keyword>
<reference evidence="11" key="1">
    <citation type="submission" date="2020-05" db="EMBL/GenBank/DDBJ databases">
        <title>Frigoriglobus tundricola gen. nov., sp. nov., a psychrotolerant cellulolytic planctomycete of the family Gemmataceae with two divergent copies of 16S rRNA gene.</title>
        <authorList>
            <person name="Kulichevskaya I.S."/>
            <person name="Ivanova A.A."/>
            <person name="Naumoff D.G."/>
            <person name="Beletsky A.V."/>
            <person name="Rijpstra W.I.C."/>
            <person name="Sinninghe Damste J.S."/>
            <person name="Mardanov A.V."/>
            <person name="Ravin N.V."/>
            <person name="Dedysh S.N."/>
        </authorList>
    </citation>
    <scope>NUCLEOTIDE SEQUENCE [LARGE SCALE GENOMIC DNA]</scope>
    <source>
        <strain evidence="11">PL17</strain>
    </source>
</reference>
<dbReference type="PROSITE" id="PS51379">
    <property type="entry name" value="4FE4S_FER_2"/>
    <property type="match status" value="1"/>
</dbReference>